<feature type="domain" description="YjiS-like" evidence="1">
    <location>
        <begin position="32"/>
        <end position="56"/>
    </location>
</feature>
<proteinExistence type="predicted"/>
<dbReference type="AlphaFoldDB" id="A0A2P8FKX1"/>
<name>A0A2P8FKX1_9RHOB</name>
<dbReference type="RefSeq" id="WP_106607007.1">
    <property type="nucleotide sequence ID" value="NZ_PYGJ01000001.1"/>
</dbReference>
<dbReference type="EMBL" id="PYGJ01000001">
    <property type="protein sequence ID" value="PSL22352.1"/>
    <property type="molecule type" value="Genomic_DNA"/>
</dbReference>
<accession>A0A2P8FKX1</accession>
<reference evidence="2 3" key="1">
    <citation type="submission" date="2018-03" db="EMBL/GenBank/DDBJ databases">
        <title>Genomic Encyclopedia of Archaeal and Bacterial Type Strains, Phase II (KMG-II): from individual species to whole genera.</title>
        <authorList>
            <person name="Goeker M."/>
        </authorList>
    </citation>
    <scope>NUCLEOTIDE SEQUENCE [LARGE SCALE GENOMIC DNA]</scope>
    <source>
        <strain evidence="2 3">DSM 100673</strain>
    </source>
</reference>
<comment type="caution">
    <text evidence="2">The sequence shown here is derived from an EMBL/GenBank/DDBJ whole genome shotgun (WGS) entry which is preliminary data.</text>
</comment>
<dbReference type="OrthoDB" id="8096613at2"/>
<gene>
    <name evidence="2" type="ORF">CLV88_101781</name>
</gene>
<evidence type="ECO:0000313" key="3">
    <source>
        <dbReference type="Proteomes" id="UP000240418"/>
    </source>
</evidence>
<sequence length="73" mass="7943">MTLFSTFTRIFPATHGASAIGLSAIAKFAAVSRQRRALAKLDDAALLDMGLTRADVNAELKRPVWDVPSNWRG</sequence>
<dbReference type="Pfam" id="PF06568">
    <property type="entry name" value="YjiS-like"/>
    <property type="match status" value="1"/>
</dbReference>
<dbReference type="Proteomes" id="UP000240418">
    <property type="component" value="Unassembled WGS sequence"/>
</dbReference>
<dbReference type="InterPro" id="IPR009506">
    <property type="entry name" value="YjiS-like"/>
</dbReference>
<organism evidence="2 3">
    <name type="scientific">Shimia abyssi</name>
    <dbReference type="NCBI Taxonomy" id="1662395"/>
    <lineage>
        <taxon>Bacteria</taxon>
        <taxon>Pseudomonadati</taxon>
        <taxon>Pseudomonadota</taxon>
        <taxon>Alphaproteobacteria</taxon>
        <taxon>Rhodobacterales</taxon>
        <taxon>Roseobacteraceae</taxon>
    </lineage>
</organism>
<evidence type="ECO:0000259" key="1">
    <source>
        <dbReference type="Pfam" id="PF06568"/>
    </source>
</evidence>
<evidence type="ECO:0000313" key="2">
    <source>
        <dbReference type="EMBL" id="PSL22352.1"/>
    </source>
</evidence>
<protein>
    <submittedName>
        <fullName evidence="2">Uncharacterized protein YjiS (DUF1127 family)</fullName>
    </submittedName>
</protein>
<keyword evidence="3" id="KW-1185">Reference proteome</keyword>